<dbReference type="InterPro" id="IPR020845">
    <property type="entry name" value="AMP-binding_CS"/>
</dbReference>
<dbReference type="Gene3D" id="3.30.300.30">
    <property type="match status" value="1"/>
</dbReference>
<sequence length="411" mass="44670">MRAGARRRDARRRLRAGRRAGGGPEAVVLADDGDWIGRIASAGPREARDDVEFCDPFVVLYTSGTTGMPKGVPVTHAHAITAGGVWAEFMGLGVQDRLYTCLPFFHINATAYSLSGALVSGAALAVGPHFSARAFWDDVAALGATQINGMGSMVKILQGRDPHPAERAHGARMMFLAPLPPDAAELAERFALEFTTTYAQTEWLPSSLTRPGEGYDRPGGTGLVLPCTEVAIVGERDELLPRGTVGEIALRTHEPFTAFTGYLGRPQESLEAFRNLRFHSGDLGELSEDGWLYFRGRAKDVIRRRGENISAMVLEDLVAGHPDIVEVAAVPVPSQLMEDEVFVYVIVREGAELAPDALLAFTREILPRHMVPMFADFVDDLPRTATNKVAKTVLRERAERAVREGTVRALG</sequence>
<evidence type="ECO:0000259" key="4">
    <source>
        <dbReference type="Pfam" id="PF13193"/>
    </source>
</evidence>
<dbReference type="PANTHER" id="PTHR43201">
    <property type="entry name" value="ACYL-COA SYNTHETASE"/>
    <property type="match status" value="1"/>
</dbReference>
<evidence type="ECO:0000256" key="2">
    <source>
        <dbReference type="ARBA" id="ARBA00022598"/>
    </source>
</evidence>
<dbReference type="EMBL" id="CP042430">
    <property type="protein sequence ID" value="QEC49722.1"/>
    <property type="molecule type" value="Genomic_DNA"/>
</dbReference>
<proteinExistence type="inferred from homology"/>
<feature type="domain" description="AMP-dependent synthetase/ligase" evidence="3">
    <location>
        <begin position="52"/>
        <end position="262"/>
    </location>
</feature>
<dbReference type="KEGG" id="bsol:FSW04_20505"/>
<dbReference type="PANTHER" id="PTHR43201:SF5">
    <property type="entry name" value="MEDIUM-CHAIN ACYL-COA LIGASE ACSF2, MITOCHONDRIAL"/>
    <property type="match status" value="1"/>
</dbReference>
<comment type="similarity">
    <text evidence="1">Belongs to the ATP-dependent AMP-binding enzyme family.</text>
</comment>
<dbReference type="InterPro" id="IPR000873">
    <property type="entry name" value="AMP-dep_synth/lig_dom"/>
</dbReference>
<name>A0A5B8UAM6_9ACTN</name>
<evidence type="ECO:0000313" key="5">
    <source>
        <dbReference type="EMBL" id="QEC49722.1"/>
    </source>
</evidence>
<dbReference type="InterPro" id="IPR045851">
    <property type="entry name" value="AMP-bd_C_sf"/>
</dbReference>
<gene>
    <name evidence="5" type="ORF">FSW04_20505</name>
</gene>
<evidence type="ECO:0000259" key="3">
    <source>
        <dbReference type="Pfam" id="PF00501"/>
    </source>
</evidence>
<dbReference type="OrthoDB" id="2579187at2"/>
<evidence type="ECO:0000256" key="1">
    <source>
        <dbReference type="ARBA" id="ARBA00006432"/>
    </source>
</evidence>
<organism evidence="5 6">
    <name type="scientific">Baekduia soli</name>
    <dbReference type="NCBI Taxonomy" id="496014"/>
    <lineage>
        <taxon>Bacteria</taxon>
        <taxon>Bacillati</taxon>
        <taxon>Actinomycetota</taxon>
        <taxon>Thermoleophilia</taxon>
        <taxon>Solirubrobacterales</taxon>
        <taxon>Baekduiaceae</taxon>
        <taxon>Baekduia</taxon>
    </lineage>
</organism>
<accession>A0A5B8UAM6</accession>
<dbReference type="InterPro" id="IPR025110">
    <property type="entry name" value="AMP-bd_C"/>
</dbReference>
<keyword evidence="6" id="KW-1185">Reference proteome</keyword>
<dbReference type="SUPFAM" id="SSF56801">
    <property type="entry name" value="Acetyl-CoA synthetase-like"/>
    <property type="match status" value="1"/>
</dbReference>
<feature type="domain" description="AMP-binding enzyme C-terminal" evidence="4">
    <location>
        <begin position="314"/>
        <end position="388"/>
    </location>
</feature>
<protein>
    <submittedName>
        <fullName evidence="5">ATP-dependent acyl-CoA ligase</fullName>
    </submittedName>
</protein>
<dbReference type="AlphaFoldDB" id="A0A5B8UAM6"/>
<dbReference type="PROSITE" id="PS00455">
    <property type="entry name" value="AMP_BINDING"/>
    <property type="match status" value="1"/>
</dbReference>
<reference evidence="5 6" key="1">
    <citation type="journal article" date="2018" name="J. Microbiol.">
        <title>Baekduia soli gen. nov., sp. nov., a novel bacterium isolated from the soil of Baekdu Mountain and proposal of a novel family name, Baekduiaceae fam. nov.</title>
        <authorList>
            <person name="An D.S."/>
            <person name="Siddiqi M.Z."/>
            <person name="Kim K.H."/>
            <person name="Yu H.S."/>
            <person name="Im W.T."/>
        </authorList>
    </citation>
    <scope>NUCLEOTIDE SEQUENCE [LARGE SCALE GENOMIC DNA]</scope>
    <source>
        <strain evidence="5 6">BR7-21</strain>
    </source>
</reference>
<dbReference type="Pfam" id="PF13193">
    <property type="entry name" value="AMP-binding_C"/>
    <property type="match status" value="1"/>
</dbReference>
<dbReference type="InterPro" id="IPR042099">
    <property type="entry name" value="ANL_N_sf"/>
</dbReference>
<dbReference type="Proteomes" id="UP000321805">
    <property type="component" value="Chromosome"/>
</dbReference>
<evidence type="ECO:0000313" key="6">
    <source>
        <dbReference type="Proteomes" id="UP000321805"/>
    </source>
</evidence>
<dbReference type="GO" id="GO:0031956">
    <property type="term" value="F:medium-chain fatty acid-CoA ligase activity"/>
    <property type="evidence" value="ECO:0007669"/>
    <property type="project" value="TreeGrafter"/>
</dbReference>
<dbReference type="Pfam" id="PF00501">
    <property type="entry name" value="AMP-binding"/>
    <property type="match status" value="1"/>
</dbReference>
<dbReference type="Gene3D" id="3.40.50.12780">
    <property type="entry name" value="N-terminal domain of ligase-like"/>
    <property type="match status" value="1"/>
</dbReference>
<keyword evidence="2 5" id="KW-0436">Ligase</keyword>
<dbReference type="GO" id="GO:0006631">
    <property type="term" value="P:fatty acid metabolic process"/>
    <property type="evidence" value="ECO:0007669"/>
    <property type="project" value="TreeGrafter"/>
</dbReference>